<dbReference type="Gene3D" id="2.130.10.10">
    <property type="entry name" value="YVTN repeat-like/Quinoprotein amine dehydrogenase"/>
    <property type="match status" value="2"/>
</dbReference>
<dbReference type="GeneID" id="19016053"/>
<dbReference type="InterPro" id="IPR018983">
    <property type="entry name" value="U3_snoRNA-assocProt_15_C"/>
</dbReference>
<dbReference type="EMBL" id="FO082275">
    <property type="protein sequence ID" value="CCO16330.1"/>
    <property type="molecule type" value="Genomic_DNA"/>
</dbReference>
<evidence type="ECO:0000256" key="3">
    <source>
        <dbReference type="ARBA" id="ARBA00022574"/>
    </source>
</evidence>
<organism evidence="8 9">
    <name type="scientific">Bathycoccus prasinos</name>
    <dbReference type="NCBI Taxonomy" id="41875"/>
    <lineage>
        <taxon>Eukaryota</taxon>
        <taxon>Viridiplantae</taxon>
        <taxon>Chlorophyta</taxon>
        <taxon>Mamiellophyceae</taxon>
        <taxon>Mamiellales</taxon>
        <taxon>Bathycoccaceae</taxon>
        <taxon>Bathycoccus</taxon>
    </lineage>
</organism>
<dbReference type="GO" id="GO:0006364">
    <property type="term" value="P:rRNA processing"/>
    <property type="evidence" value="ECO:0007669"/>
    <property type="project" value="UniProtKB-KW"/>
</dbReference>
<reference evidence="8 9" key="1">
    <citation type="submission" date="2011-10" db="EMBL/GenBank/DDBJ databases">
        <authorList>
            <person name="Genoscope - CEA"/>
        </authorList>
    </citation>
    <scope>NUCLEOTIDE SEQUENCE [LARGE SCALE GENOMIC DNA]</scope>
    <source>
        <strain evidence="8 9">RCC 1105</strain>
    </source>
</reference>
<proteinExistence type="predicted"/>
<dbReference type="AlphaFoldDB" id="K8EV38"/>
<dbReference type="eggNOG" id="KOG0310">
    <property type="taxonomic scope" value="Eukaryota"/>
</dbReference>
<dbReference type="Pfam" id="PF00400">
    <property type="entry name" value="WD40"/>
    <property type="match status" value="3"/>
</dbReference>
<comment type="subcellular location">
    <subcellularLocation>
        <location evidence="1">Nucleus</location>
        <location evidence="1">Nucleolus</location>
    </subcellularLocation>
</comment>
<dbReference type="SMART" id="SM00320">
    <property type="entry name" value="WD40"/>
    <property type="match status" value="6"/>
</dbReference>
<evidence type="ECO:0000256" key="6">
    <source>
        <dbReference type="PROSITE-ProRule" id="PRU00221"/>
    </source>
</evidence>
<evidence type="ECO:0000256" key="5">
    <source>
        <dbReference type="ARBA" id="ARBA00023242"/>
    </source>
</evidence>
<keyword evidence="2" id="KW-0698">rRNA processing</keyword>
<dbReference type="GO" id="GO:0005730">
    <property type="term" value="C:nucleolus"/>
    <property type="evidence" value="ECO:0007669"/>
    <property type="project" value="UniProtKB-SubCell"/>
</dbReference>
<evidence type="ECO:0000259" key="7">
    <source>
        <dbReference type="Pfam" id="PF09384"/>
    </source>
</evidence>
<dbReference type="InterPro" id="IPR036322">
    <property type="entry name" value="WD40_repeat_dom_sf"/>
</dbReference>
<dbReference type="Pfam" id="PF09384">
    <property type="entry name" value="UTP15_C"/>
    <property type="match status" value="1"/>
</dbReference>
<dbReference type="InterPro" id="IPR015943">
    <property type="entry name" value="WD40/YVTN_repeat-like_dom_sf"/>
</dbReference>
<sequence>MSSRRRGEDGADVIISRVQTSHRRMGDYEKLAPKQYPPKTLRETLEGKYWKNYKTTSLQNQPGIVTDVFYSGSMDDSTFPCHLTATSSARVTMYNQNGRKVLKTFARFKDVAFSGVLRKDAKVLAVGGQSGIVQLFDVKTRNILRKFTLHAGAVRAVRWSETSNLSVGSSSDDTTVRIWDVSTGNCSQRFDGHKDYVRALESSPEQNDVWASGSYDHSVRLWDARVGRDAVMTMQHTGPVEDICWYPNARALVSCGGPEVIVWDVVKGASSFNVKDPIENSNNNNRLMRLTNHQKTVMTVNVHKDCGPRTSNNNNATDEYQPRLITGSLDGHVKVHEIDAFTVKHAAKFPGPVLCCSVSPDANAFAVGMATKTLCIRKRTKARIADANAKPTPGPGAGKWKITLKSGFRIKRPRRMDASTIGYFTRTGNAQPRLEDEIVRRKKRLRLQAHDRALRKFRFGDALDAAINNRRPEVVMAVIEDIEKRGGITKALANRDEHGLVPVLEFVVKYIANPRHTRDLVRLSQEILDLYGSDVGTSKRIDRCLNQLRERVMLELRLEDTLDKLSGMCGIILNSY</sequence>
<dbReference type="STRING" id="41875.K8EV38"/>
<feature type="repeat" description="WD" evidence="6">
    <location>
        <begin position="147"/>
        <end position="189"/>
    </location>
</feature>
<dbReference type="PANTHER" id="PTHR19924">
    <property type="entry name" value="UTP15 U3 SMALL NUCLEOLAR RNA-ASSOCIATED PROTEIN 15 FAMILY MEMBER"/>
    <property type="match status" value="1"/>
</dbReference>
<evidence type="ECO:0000256" key="1">
    <source>
        <dbReference type="ARBA" id="ARBA00004604"/>
    </source>
</evidence>
<dbReference type="SUPFAM" id="SSF50978">
    <property type="entry name" value="WD40 repeat-like"/>
    <property type="match status" value="1"/>
</dbReference>
<dbReference type="InterPro" id="IPR019775">
    <property type="entry name" value="WD40_repeat_CS"/>
</dbReference>
<dbReference type="PROSITE" id="PS50294">
    <property type="entry name" value="WD_REPEATS_REGION"/>
    <property type="match status" value="2"/>
</dbReference>
<dbReference type="RefSeq" id="XP_007513805.1">
    <property type="nucleotide sequence ID" value="XM_007513743.1"/>
</dbReference>
<dbReference type="KEGG" id="bpg:Bathy04g00270"/>
<keyword evidence="3 6" id="KW-0853">WD repeat</keyword>
<dbReference type="PANTHER" id="PTHR19924:SF26">
    <property type="entry name" value="U3 SMALL NUCLEOLAR RNA-ASSOCIATED PROTEIN 15 HOMOLOG"/>
    <property type="match status" value="1"/>
</dbReference>
<evidence type="ECO:0000313" key="8">
    <source>
        <dbReference type="EMBL" id="CCO16330.1"/>
    </source>
</evidence>
<dbReference type="InterPro" id="IPR001680">
    <property type="entry name" value="WD40_rpt"/>
</dbReference>
<gene>
    <name evidence="8" type="ORF">Bathy04g00270</name>
</gene>
<evidence type="ECO:0000256" key="2">
    <source>
        <dbReference type="ARBA" id="ARBA00022552"/>
    </source>
</evidence>
<feature type="domain" description="U3 small nucleolar RNA-associated protein 15 C-terminal" evidence="7">
    <location>
        <begin position="431"/>
        <end position="569"/>
    </location>
</feature>
<evidence type="ECO:0000256" key="4">
    <source>
        <dbReference type="ARBA" id="ARBA00022737"/>
    </source>
</evidence>
<dbReference type="PROSITE" id="PS00678">
    <property type="entry name" value="WD_REPEATS_1"/>
    <property type="match status" value="1"/>
</dbReference>
<keyword evidence="4" id="KW-0677">Repeat</keyword>
<keyword evidence="9" id="KW-1185">Reference proteome</keyword>
<dbReference type="OrthoDB" id="431715at2759"/>
<name>K8EV38_9CHLO</name>
<dbReference type="Proteomes" id="UP000198341">
    <property type="component" value="Chromosome 4"/>
</dbReference>
<accession>K8EV38</accession>
<protein>
    <recommendedName>
        <fullName evidence="7">U3 small nucleolar RNA-associated protein 15 C-terminal domain-containing protein</fullName>
    </recommendedName>
</protein>
<dbReference type="PROSITE" id="PS50082">
    <property type="entry name" value="WD_REPEATS_2"/>
    <property type="match status" value="2"/>
</dbReference>
<evidence type="ECO:0000313" key="9">
    <source>
        <dbReference type="Proteomes" id="UP000198341"/>
    </source>
</evidence>
<dbReference type="GO" id="GO:0045943">
    <property type="term" value="P:positive regulation of transcription by RNA polymerase I"/>
    <property type="evidence" value="ECO:0007669"/>
    <property type="project" value="TreeGrafter"/>
</dbReference>
<feature type="repeat" description="WD" evidence="6">
    <location>
        <begin position="190"/>
        <end position="232"/>
    </location>
</feature>
<keyword evidence="5" id="KW-0539">Nucleus</keyword>